<dbReference type="SFLD" id="SFLDG01129">
    <property type="entry name" value="C1.5:_HAD__Beta-PGM__Phosphata"/>
    <property type="match status" value="1"/>
</dbReference>
<keyword evidence="3" id="KW-1185">Reference proteome</keyword>
<dbReference type="InterPro" id="IPR023198">
    <property type="entry name" value="PGP-like_dom2"/>
</dbReference>
<feature type="compositionally biased region" description="Basic and acidic residues" evidence="1">
    <location>
        <begin position="14"/>
        <end position="24"/>
    </location>
</feature>
<dbReference type="SUPFAM" id="SSF56784">
    <property type="entry name" value="HAD-like"/>
    <property type="match status" value="1"/>
</dbReference>
<dbReference type="InterPro" id="IPR006439">
    <property type="entry name" value="HAD-SF_hydro_IA"/>
</dbReference>
<evidence type="ECO:0000313" key="2">
    <source>
        <dbReference type="EMBL" id="EJK44265.1"/>
    </source>
</evidence>
<comment type="caution">
    <text evidence="2">The sequence shown here is derived from an EMBL/GenBank/DDBJ whole genome shotgun (WGS) entry which is preliminary data.</text>
</comment>
<dbReference type="Proteomes" id="UP000266841">
    <property type="component" value="Unassembled WGS sequence"/>
</dbReference>
<name>K0QZ29_THAOC</name>
<proteinExistence type="predicted"/>
<sequence>MQASHDYTWNVLTTERDRGAEGHKGGGRRKQRRGRENMGDHVDEAAETEIKAVIFDLDGTLLDTESLACRAVIEAFALTDIVIPNDVLSTLKEGGYLLPWDLKRQLLGLRGSEWIPITLNYAKQHWNVDSGFAWDEEWEMCQERQRLVDNFWANWETRLGELCLNVKACEGADELVRKLKKANVPMAIATSSRKEGVERKRAKHGEMFESMQVIVPGDHEEVKAGKPAPDIYLAAAKQLGVHPRQCLAFEDAVSGAQSARAAGCRVVAESKVHKEQQEQLKKNIYEFMTSTKFFLSGRGRLKLWVPHNGPCLTLVLKLKLLLRLPNQSAEWSTLLIVGTGWQDI</sequence>
<dbReference type="InterPro" id="IPR023214">
    <property type="entry name" value="HAD_sf"/>
</dbReference>
<organism evidence="2 3">
    <name type="scientific">Thalassiosira oceanica</name>
    <name type="common">Marine diatom</name>
    <dbReference type="NCBI Taxonomy" id="159749"/>
    <lineage>
        <taxon>Eukaryota</taxon>
        <taxon>Sar</taxon>
        <taxon>Stramenopiles</taxon>
        <taxon>Ochrophyta</taxon>
        <taxon>Bacillariophyta</taxon>
        <taxon>Coscinodiscophyceae</taxon>
        <taxon>Thalassiosirophycidae</taxon>
        <taxon>Thalassiosirales</taxon>
        <taxon>Thalassiosiraceae</taxon>
        <taxon>Thalassiosira</taxon>
    </lineage>
</organism>
<accession>K0QZ29</accession>
<evidence type="ECO:0000313" key="3">
    <source>
        <dbReference type="Proteomes" id="UP000266841"/>
    </source>
</evidence>
<dbReference type="InterPro" id="IPR036412">
    <property type="entry name" value="HAD-like_sf"/>
</dbReference>
<feature type="region of interest" description="Disordered" evidence="1">
    <location>
        <begin position="1"/>
        <end position="40"/>
    </location>
</feature>
<dbReference type="Gene3D" id="1.10.150.240">
    <property type="entry name" value="Putative phosphatase, domain 2"/>
    <property type="match status" value="1"/>
</dbReference>
<reference evidence="2 3" key="1">
    <citation type="journal article" date="2012" name="Genome Biol.">
        <title>Genome and low-iron response of an oceanic diatom adapted to chronic iron limitation.</title>
        <authorList>
            <person name="Lommer M."/>
            <person name="Specht M."/>
            <person name="Roy A.S."/>
            <person name="Kraemer L."/>
            <person name="Andreson R."/>
            <person name="Gutowska M.A."/>
            <person name="Wolf J."/>
            <person name="Bergner S.V."/>
            <person name="Schilhabel M.B."/>
            <person name="Klostermeier U.C."/>
            <person name="Beiko R.G."/>
            <person name="Rosenstiel P."/>
            <person name="Hippler M."/>
            <person name="Laroche J."/>
        </authorList>
    </citation>
    <scope>NUCLEOTIDE SEQUENCE [LARGE SCALE GENOMIC DNA]</scope>
    <source>
        <strain evidence="2 3">CCMP1005</strain>
    </source>
</reference>
<dbReference type="OrthoDB" id="40579at2759"/>
<dbReference type="SFLD" id="SFLDS00003">
    <property type="entry name" value="Haloacid_Dehalogenase"/>
    <property type="match status" value="1"/>
</dbReference>
<dbReference type="NCBIfam" id="TIGR01509">
    <property type="entry name" value="HAD-SF-IA-v3"/>
    <property type="match status" value="1"/>
</dbReference>
<gene>
    <name evidence="2" type="ORF">THAOC_37211</name>
</gene>
<feature type="compositionally biased region" description="Polar residues" evidence="1">
    <location>
        <begin position="1"/>
        <end position="13"/>
    </location>
</feature>
<dbReference type="EMBL" id="AGNL01049951">
    <property type="protein sequence ID" value="EJK44265.1"/>
    <property type="molecule type" value="Genomic_DNA"/>
</dbReference>
<dbReference type="Pfam" id="PF00702">
    <property type="entry name" value="Hydrolase"/>
    <property type="match status" value="1"/>
</dbReference>
<evidence type="ECO:0000256" key="1">
    <source>
        <dbReference type="SAM" id="MobiDB-lite"/>
    </source>
</evidence>
<dbReference type="AlphaFoldDB" id="K0QZ29"/>
<dbReference type="GO" id="GO:0016791">
    <property type="term" value="F:phosphatase activity"/>
    <property type="evidence" value="ECO:0007669"/>
    <property type="project" value="TreeGrafter"/>
</dbReference>
<dbReference type="PANTHER" id="PTHR18901">
    <property type="entry name" value="2-DEOXYGLUCOSE-6-PHOSPHATE PHOSPHATASE 2"/>
    <property type="match status" value="1"/>
</dbReference>
<dbReference type="PANTHER" id="PTHR18901:SF38">
    <property type="entry name" value="PSEUDOURIDINE-5'-PHOSPHATASE"/>
    <property type="match status" value="1"/>
</dbReference>
<dbReference type="Gene3D" id="3.40.50.1000">
    <property type="entry name" value="HAD superfamily/HAD-like"/>
    <property type="match status" value="1"/>
</dbReference>
<dbReference type="eggNOG" id="KOG2914">
    <property type="taxonomic scope" value="Eukaryota"/>
</dbReference>
<protein>
    <submittedName>
        <fullName evidence="2">Uncharacterized protein</fullName>
    </submittedName>
</protein>